<name>A0A6H9X9T2_9CORY</name>
<accession>A0A6H9X9T2</accession>
<reference evidence="1 2" key="1">
    <citation type="submission" date="2018-06" db="EMBL/GenBank/DDBJ databases">
        <authorList>
            <consortium name="Pathogen Informatics"/>
            <person name="Doyle S."/>
        </authorList>
    </citation>
    <scope>NUCLEOTIDE SEQUENCE [LARGE SCALE GENOMIC DNA]</scope>
    <source>
        <strain evidence="1 2">NCTC10254</strain>
    </source>
</reference>
<protein>
    <submittedName>
        <fullName evidence="1">Uncharacterized protein</fullName>
    </submittedName>
</protein>
<evidence type="ECO:0000313" key="1">
    <source>
        <dbReference type="EMBL" id="SPW33994.1"/>
    </source>
</evidence>
<evidence type="ECO:0000313" key="2">
    <source>
        <dbReference type="Proteomes" id="UP000249886"/>
    </source>
</evidence>
<dbReference type="GeneID" id="84574510"/>
<dbReference type="EMBL" id="UARK01000035">
    <property type="protein sequence ID" value="SPW33994.1"/>
    <property type="molecule type" value="Genomic_DNA"/>
</dbReference>
<proteinExistence type="predicted"/>
<sequence>MPTPTLTLTLSPAASPPILYPVVNCSETLTARRVPCRHDRYTITNADHTTFPLVPGDIVIAGSVGGGVGGGGASAGGGAARADTLTLCGAGVASTHRLIVTTIIRLQPGNLVYGDAPTDPEQRAKLRAFLQRRAYSCHVGRLFFTSYWSPAFDTGTFRDFFTACPVPIHHYVHMTCRARRDTLLRDTDVEFAEWANRLLPTTSDDADGTHGVHMVLRQHDPVRLFLTLIDAHRHAYPDLAAAATWSETAAWVLNSPDAALLRRSLRDVGLLEALCGEAGQLLGGEQS</sequence>
<comment type="caution">
    <text evidence="1">The sequence shown here is derived from an EMBL/GenBank/DDBJ whole genome shotgun (WGS) entry which is preliminary data.</text>
</comment>
<organism evidence="1 2">
    <name type="scientific">Corynebacterium matruchotii</name>
    <dbReference type="NCBI Taxonomy" id="43768"/>
    <lineage>
        <taxon>Bacteria</taxon>
        <taxon>Bacillati</taxon>
        <taxon>Actinomycetota</taxon>
        <taxon>Actinomycetes</taxon>
        <taxon>Mycobacteriales</taxon>
        <taxon>Corynebacteriaceae</taxon>
        <taxon>Corynebacterium</taxon>
    </lineage>
</organism>
<dbReference type="Proteomes" id="UP000249886">
    <property type="component" value="Unassembled WGS sequence"/>
</dbReference>
<dbReference type="RefSeq" id="WP_005525965.1">
    <property type="nucleotide sequence ID" value="NZ_CP050134.2"/>
</dbReference>
<dbReference type="AlphaFoldDB" id="A0A6H9X9T2"/>
<gene>
    <name evidence="1" type="ORF">NCTC10254_02535</name>
</gene>